<evidence type="ECO:0000256" key="6">
    <source>
        <dbReference type="ARBA" id="ARBA00026066"/>
    </source>
</evidence>
<dbReference type="Gene3D" id="3.90.1170.40">
    <property type="entry name" value="Molybdopterin biosynthesis MoaE subunit"/>
    <property type="match status" value="1"/>
</dbReference>
<comment type="caution">
    <text evidence="12">The sequence shown here is derived from an EMBL/GenBank/DDBJ whole genome shotgun (WGS) entry which is preliminary data.</text>
</comment>
<evidence type="ECO:0000256" key="3">
    <source>
        <dbReference type="ARBA" id="ARBA00011950"/>
    </source>
</evidence>
<evidence type="ECO:0000256" key="2">
    <source>
        <dbReference type="ARBA" id="ARBA00005426"/>
    </source>
</evidence>
<dbReference type="PANTHER" id="PTHR23404">
    <property type="entry name" value="MOLYBDOPTERIN SYNTHASE RELATED"/>
    <property type="match status" value="1"/>
</dbReference>
<evidence type="ECO:0000256" key="8">
    <source>
        <dbReference type="ARBA" id="ARBA00030407"/>
    </source>
</evidence>
<dbReference type="InterPro" id="IPR036563">
    <property type="entry name" value="MoaE_sf"/>
</dbReference>
<evidence type="ECO:0000256" key="5">
    <source>
        <dbReference type="ARBA" id="ARBA00023150"/>
    </source>
</evidence>
<protein>
    <recommendedName>
        <fullName evidence="4">Molybdopterin synthase catalytic subunit</fullName>
        <ecNumber evidence="3">2.8.1.12</ecNumber>
    </recommendedName>
    <alternativeName>
        <fullName evidence="9">MPT synthase subunit 2</fullName>
    </alternativeName>
    <alternativeName>
        <fullName evidence="7">Molybdenum cofactor biosynthesis protein E</fullName>
    </alternativeName>
    <alternativeName>
        <fullName evidence="8">Molybdopterin-converting factor large subunit</fullName>
    </alternativeName>
    <alternativeName>
        <fullName evidence="10">Molybdopterin-converting factor subunit 2</fullName>
    </alternativeName>
</protein>
<keyword evidence="5" id="KW-0501">Molybdenum cofactor biosynthesis</keyword>
<evidence type="ECO:0000256" key="7">
    <source>
        <dbReference type="ARBA" id="ARBA00029745"/>
    </source>
</evidence>
<evidence type="ECO:0000256" key="1">
    <source>
        <dbReference type="ARBA" id="ARBA00005046"/>
    </source>
</evidence>
<keyword evidence="13" id="KW-1185">Reference proteome</keyword>
<organism evidence="12 13">
    <name type="scientific">Prosthecobacter algae</name>
    <dbReference type="NCBI Taxonomy" id="1144682"/>
    <lineage>
        <taxon>Bacteria</taxon>
        <taxon>Pseudomonadati</taxon>
        <taxon>Verrucomicrobiota</taxon>
        <taxon>Verrucomicrobiia</taxon>
        <taxon>Verrucomicrobiales</taxon>
        <taxon>Verrucomicrobiaceae</taxon>
        <taxon>Prosthecobacter</taxon>
    </lineage>
</organism>
<sequence>MPPFLLSADPIPDTTCPFGPGLGAEVRFLGVVRDLESDRHIAGIDYTAYLPMAERMLGELIEQGRAEHGPHEVFIQHRLGFVAAAAPSILIWVRTKHSAEAFDLCRWYLKEIKTRVPIWKRPVFEEG</sequence>
<gene>
    <name evidence="12" type="ORF">GCM10023213_36520</name>
</gene>
<dbReference type="Pfam" id="PF02391">
    <property type="entry name" value="MoaE"/>
    <property type="match status" value="1"/>
</dbReference>
<proteinExistence type="inferred from homology"/>
<accession>A0ABP9PEC6</accession>
<evidence type="ECO:0000313" key="13">
    <source>
        <dbReference type="Proteomes" id="UP001499852"/>
    </source>
</evidence>
<evidence type="ECO:0000256" key="4">
    <source>
        <dbReference type="ARBA" id="ARBA00013858"/>
    </source>
</evidence>
<comment type="subunit">
    <text evidence="6">Heterotetramer of 2 MoaD subunits and 2 MoaE subunits. Also stable as homodimer. The enzyme changes between these two forms during catalysis.</text>
</comment>
<comment type="pathway">
    <text evidence="1">Cofactor biosynthesis; molybdopterin biosynthesis.</text>
</comment>
<evidence type="ECO:0000256" key="9">
    <source>
        <dbReference type="ARBA" id="ARBA00030781"/>
    </source>
</evidence>
<comment type="similarity">
    <text evidence="2">Belongs to the MoaE family.</text>
</comment>
<evidence type="ECO:0000256" key="10">
    <source>
        <dbReference type="ARBA" id="ARBA00032474"/>
    </source>
</evidence>
<dbReference type="InterPro" id="IPR003448">
    <property type="entry name" value="Mopterin_biosynth_MoaE"/>
</dbReference>
<dbReference type="CDD" id="cd00756">
    <property type="entry name" value="MoaE"/>
    <property type="match status" value="1"/>
</dbReference>
<dbReference type="EMBL" id="BAABIA010000008">
    <property type="protein sequence ID" value="GAA5145225.1"/>
    <property type="molecule type" value="Genomic_DNA"/>
</dbReference>
<name>A0ABP9PEC6_9BACT</name>
<reference evidence="13" key="1">
    <citation type="journal article" date="2019" name="Int. J. Syst. Evol. Microbiol.">
        <title>The Global Catalogue of Microorganisms (GCM) 10K type strain sequencing project: providing services to taxonomists for standard genome sequencing and annotation.</title>
        <authorList>
            <consortium name="The Broad Institute Genomics Platform"/>
            <consortium name="The Broad Institute Genome Sequencing Center for Infectious Disease"/>
            <person name="Wu L."/>
            <person name="Ma J."/>
        </authorList>
    </citation>
    <scope>NUCLEOTIDE SEQUENCE [LARGE SCALE GENOMIC DNA]</scope>
    <source>
        <strain evidence="13">JCM 18053</strain>
    </source>
</reference>
<dbReference type="SUPFAM" id="SSF54690">
    <property type="entry name" value="Molybdopterin synthase subunit MoaE"/>
    <property type="match status" value="1"/>
</dbReference>
<dbReference type="RefSeq" id="WP_345737836.1">
    <property type="nucleotide sequence ID" value="NZ_BAABIA010000008.1"/>
</dbReference>
<evidence type="ECO:0000313" key="12">
    <source>
        <dbReference type="EMBL" id="GAA5145225.1"/>
    </source>
</evidence>
<dbReference type="Proteomes" id="UP001499852">
    <property type="component" value="Unassembled WGS sequence"/>
</dbReference>
<comment type="catalytic activity">
    <reaction evidence="11">
        <text>2 [molybdopterin-synthase sulfur-carrier protein]-C-terminal-Gly-aminoethanethioate + cyclic pyranopterin phosphate + H2O = molybdopterin + 2 [molybdopterin-synthase sulfur-carrier protein]-C-terminal Gly-Gly + 2 H(+)</text>
        <dbReference type="Rhea" id="RHEA:26333"/>
        <dbReference type="Rhea" id="RHEA-COMP:12202"/>
        <dbReference type="Rhea" id="RHEA-COMP:19907"/>
        <dbReference type="ChEBI" id="CHEBI:15377"/>
        <dbReference type="ChEBI" id="CHEBI:15378"/>
        <dbReference type="ChEBI" id="CHEBI:58698"/>
        <dbReference type="ChEBI" id="CHEBI:59648"/>
        <dbReference type="ChEBI" id="CHEBI:90778"/>
        <dbReference type="ChEBI" id="CHEBI:232372"/>
        <dbReference type="EC" id="2.8.1.12"/>
    </reaction>
</comment>
<dbReference type="EC" id="2.8.1.12" evidence="3"/>
<evidence type="ECO:0000256" key="11">
    <source>
        <dbReference type="ARBA" id="ARBA00049878"/>
    </source>
</evidence>